<keyword evidence="5 7" id="KW-0472">Membrane</keyword>
<protein>
    <submittedName>
        <fullName evidence="9">Transmembrane amino acid transporter protein-domain-containing protein</fullName>
    </submittedName>
</protein>
<feature type="region of interest" description="Disordered" evidence="6">
    <location>
        <begin position="1"/>
        <end position="28"/>
    </location>
</feature>
<keyword evidence="3 7" id="KW-0812">Transmembrane</keyword>
<dbReference type="RefSeq" id="XP_046068206.1">
    <property type="nucleotide sequence ID" value="XM_046217088.1"/>
</dbReference>
<dbReference type="InterPro" id="IPR013057">
    <property type="entry name" value="AA_transpt_TM"/>
</dbReference>
<evidence type="ECO:0000256" key="4">
    <source>
        <dbReference type="ARBA" id="ARBA00022989"/>
    </source>
</evidence>
<feature type="domain" description="Amino acid transporter transmembrane" evidence="8">
    <location>
        <begin position="51"/>
        <end position="452"/>
    </location>
</feature>
<dbReference type="GO" id="GO:0015179">
    <property type="term" value="F:L-amino acid transmembrane transporter activity"/>
    <property type="evidence" value="ECO:0007669"/>
    <property type="project" value="TreeGrafter"/>
</dbReference>
<dbReference type="GO" id="GO:0016020">
    <property type="term" value="C:membrane"/>
    <property type="evidence" value="ECO:0007669"/>
    <property type="project" value="UniProtKB-SubCell"/>
</dbReference>
<evidence type="ECO:0000256" key="6">
    <source>
        <dbReference type="SAM" id="MobiDB-lite"/>
    </source>
</evidence>
<feature type="transmembrane region" description="Helical" evidence="7">
    <location>
        <begin position="430"/>
        <end position="454"/>
    </location>
</feature>
<dbReference type="PANTHER" id="PTHR22950">
    <property type="entry name" value="AMINO ACID TRANSPORTER"/>
    <property type="match status" value="1"/>
</dbReference>
<organism evidence="9 10">
    <name type="scientific">Talaromyces proteolyticus</name>
    <dbReference type="NCBI Taxonomy" id="1131652"/>
    <lineage>
        <taxon>Eukaryota</taxon>
        <taxon>Fungi</taxon>
        <taxon>Dikarya</taxon>
        <taxon>Ascomycota</taxon>
        <taxon>Pezizomycotina</taxon>
        <taxon>Eurotiomycetes</taxon>
        <taxon>Eurotiomycetidae</taxon>
        <taxon>Eurotiales</taxon>
        <taxon>Trichocomaceae</taxon>
        <taxon>Talaromyces</taxon>
        <taxon>Talaromyces sect. Bacilispori</taxon>
    </lineage>
</organism>
<feature type="transmembrane region" description="Helical" evidence="7">
    <location>
        <begin position="396"/>
        <end position="418"/>
    </location>
</feature>
<reference evidence="9" key="1">
    <citation type="submission" date="2021-12" db="EMBL/GenBank/DDBJ databases">
        <title>Convergent genome expansion in fungi linked to evolution of root-endophyte symbiosis.</title>
        <authorList>
            <consortium name="DOE Joint Genome Institute"/>
            <person name="Ke Y.-H."/>
            <person name="Bonito G."/>
            <person name="Liao H.-L."/>
            <person name="Looney B."/>
            <person name="Rojas-Flechas A."/>
            <person name="Nash J."/>
            <person name="Hameed K."/>
            <person name="Schadt C."/>
            <person name="Martin F."/>
            <person name="Crous P.W."/>
            <person name="Miettinen O."/>
            <person name="Magnuson J.K."/>
            <person name="Labbe J."/>
            <person name="Jacobson D."/>
            <person name="Doktycz M.J."/>
            <person name="Veneault-Fourrey C."/>
            <person name="Kuo A."/>
            <person name="Mondo S."/>
            <person name="Calhoun S."/>
            <person name="Riley R."/>
            <person name="Ohm R."/>
            <person name="LaButti K."/>
            <person name="Andreopoulos B."/>
            <person name="Pangilinan J."/>
            <person name="Nolan M."/>
            <person name="Tritt A."/>
            <person name="Clum A."/>
            <person name="Lipzen A."/>
            <person name="Daum C."/>
            <person name="Barry K."/>
            <person name="Grigoriev I.V."/>
            <person name="Vilgalys R."/>
        </authorList>
    </citation>
    <scope>NUCLEOTIDE SEQUENCE</scope>
    <source>
        <strain evidence="9">PMI_201</strain>
    </source>
</reference>
<name>A0AAD4KHE3_9EURO</name>
<dbReference type="Pfam" id="PF01490">
    <property type="entry name" value="Aa_trans"/>
    <property type="match status" value="1"/>
</dbReference>
<dbReference type="Proteomes" id="UP001201262">
    <property type="component" value="Unassembled WGS sequence"/>
</dbReference>
<dbReference type="PANTHER" id="PTHR22950:SF567">
    <property type="entry name" value="AMINO ACID TRANSPORTER TRANSMEMBRANE DOMAIN-CONTAINING PROTEIN"/>
    <property type="match status" value="1"/>
</dbReference>
<evidence type="ECO:0000313" key="9">
    <source>
        <dbReference type="EMBL" id="KAH8692209.1"/>
    </source>
</evidence>
<feature type="transmembrane region" description="Helical" evidence="7">
    <location>
        <begin position="280"/>
        <end position="303"/>
    </location>
</feature>
<feature type="transmembrane region" description="Helical" evidence="7">
    <location>
        <begin position="82"/>
        <end position="108"/>
    </location>
</feature>
<sequence length="476" mass="52194">MSKESKESKEPYADETSAPGYVEAQDSDGTSVNTLNALIAEDHKHEIKLRTMSWQKAAWLLAGDQVCLAIMAQSWSLSVLGWVPGIITMVLSGILFWITSITMHKFIMKHPHIKDICDFGYYAFGKSRIAYEFAGFMLLANNILLIGFHILTGAKVLNTLSDHSLCTVVFSVIAMLMGIVMSLPRTLHHVSFMSMFSAACMGIAILLFLIFAGIEDAPLYGYNGNYPTDGPVRTYAFPLPGTTWVACMNAVLNITFLWVPQILFPTFISEMERPQDFPKSLAVLAIISAILFIIPPAIGFRYLGQYATAPAFGSLGVTAYKKGSFAFVIVPTLIIGVIYANVTAKFIYFRIMGKSRHAHSNTFTGWGVWIAIMAGIWVIAFIFAEVIPSMGDFLSLLGAAFDSFFGFIFFAVAYWQLYKGDLFSGAGRSIMTLIHVFVMLCGLFLLGPGLYAAVEAIISDYSSSVTPAFSCANASI</sequence>
<evidence type="ECO:0000259" key="8">
    <source>
        <dbReference type="Pfam" id="PF01490"/>
    </source>
</evidence>
<feature type="transmembrane region" description="Helical" evidence="7">
    <location>
        <begin position="195"/>
        <end position="214"/>
    </location>
</feature>
<evidence type="ECO:0000256" key="7">
    <source>
        <dbReference type="SAM" id="Phobius"/>
    </source>
</evidence>
<proteinExistence type="inferred from homology"/>
<feature type="transmembrane region" description="Helical" evidence="7">
    <location>
        <begin position="163"/>
        <end position="183"/>
    </location>
</feature>
<feature type="transmembrane region" description="Helical" evidence="7">
    <location>
        <begin position="363"/>
        <end position="384"/>
    </location>
</feature>
<comment type="similarity">
    <text evidence="2">Belongs to the amino acid/polyamine transporter 2 family.</text>
</comment>
<evidence type="ECO:0000313" key="10">
    <source>
        <dbReference type="Proteomes" id="UP001201262"/>
    </source>
</evidence>
<gene>
    <name evidence="9" type="ORF">BGW36DRAFT_387190</name>
</gene>
<keyword evidence="10" id="KW-1185">Reference proteome</keyword>
<evidence type="ECO:0000256" key="5">
    <source>
        <dbReference type="ARBA" id="ARBA00023136"/>
    </source>
</evidence>
<evidence type="ECO:0000256" key="2">
    <source>
        <dbReference type="ARBA" id="ARBA00008066"/>
    </source>
</evidence>
<accession>A0AAD4KHE3</accession>
<keyword evidence="4 7" id="KW-1133">Transmembrane helix</keyword>
<feature type="transmembrane region" description="Helical" evidence="7">
    <location>
        <begin position="323"/>
        <end position="342"/>
    </location>
</feature>
<evidence type="ECO:0000256" key="3">
    <source>
        <dbReference type="ARBA" id="ARBA00022692"/>
    </source>
</evidence>
<feature type="compositionally biased region" description="Basic and acidic residues" evidence="6">
    <location>
        <begin position="1"/>
        <end position="12"/>
    </location>
</feature>
<feature type="transmembrane region" description="Helical" evidence="7">
    <location>
        <begin position="234"/>
        <end position="259"/>
    </location>
</feature>
<evidence type="ECO:0000256" key="1">
    <source>
        <dbReference type="ARBA" id="ARBA00004141"/>
    </source>
</evidence>
<dbReference type="AlphaFoldDB" id="A0AAD4KHE3"/>
<feature type="transmembrane region" description="Helical" evidence="7">
    <location>
        <begin position="129"/>
        <end position="151"/>
    </location>
</feature>
<dbReference type="GeneID" id="70247375"/>
<comment type="caution">
    <text evidence="9">The sequence shown here is derived from an EMBL/GenBank/DDBJ whole genome shotgun (WGS) entry which is preliminary data.</text>
</comment>
<comment type="subcellular location">
    <subcellularLocation>
        <location evidence="1">Membrane</location>
        <topology evidence="1">Multi-pass membrane protein</topology>
    </subcellularLocation>
</comment>
<dbReference type="EMBL" id="JAJTJA010000011">
    <property type="protein sequence ID" value="KAH8692209.1"/>
    <property type="molecule type" value="Genomic_DNA"/>
</dbReference>